<organism evidence="1 2">
    <name type="scientific">Dictyobacter kobayashii</name>
    <dbReference type="NCBI Taxonomy" id="2014872"/>
    <lineage>
        <taxon>Bacteria</taxon>
        <taxon>Bacillati</taxon>
        <taxon>Chloroflexota</taxon>
        <taxon>Ktedonobacteria</taxon>
        <taxon>Ktedonobacterales</taxon>
        <taxon>Dictyobacteraceae</taxon>
        <taxon>Dictyobacter</taxon>
    </lineage>
</organism>
<protein>
    <recommendedName>
        <fullName evidence="3">Oxidoreductase</fullName>
    </recommendedName>
</protein>
<dbReference type="Pfam" id="PF14100">
    <property type="entry name" value="DUF6807"/>
    <property type="match status" value="1"/>
</dbReference>
<proteinExistence type="predicted"/>
<dbReference type="Proteomes" id="UP000287188">
    <property type="component" value="Unassembled WGS sequence"/>
</dbReference>
<dbReference type="AlphaFoldDB" id="A0A402ARX7"/>
<reference evidence="2" key="1">
    <citation type="submission" date="2018-12" db="EMBL/GenBank/DDBJ databases">
        <title>Tengunoibacter tsumagoiensis gen. nov., sp. nov., Dictyobacter kobayashii sp. nov., D. alpinus sp. nov., and D. joshuensis sp. nov. and description of Dictyobacteraceae fam. nov. within the order Ktedonobacterales isolated from Tengu-no-mugimeshi.</title>
        <authorList>
            <person name="Wang C.M."/>
            <person name="Zheng Y."/>
            <person name="Sakai Y."/>
            <person name="Toyoda A."/>
            <person name="Minakuchi Y."/>
            <person name="Abe K."/>
            <person name="Yokota A."/>
            <person name="Yabe S."/>
        </authorList>
    </citation>
    <scope>NUCLEOTIDE SEQUENCE [LARGE SCALE GENOMIC DNA]</scope>
    <source>
        <strain evidence="2">Uno11</strain>
    </source>
</reference>
<dbReference type="InterPro" id="IPR029475">
    <property type="entry name" value="DUF6807"/>
</dbReference>
<dbReference type="EMBL" id="BIFS01000001">
    <property type="protein sequence ID" value="GCE21858.1"/>
    <property type="molecule type" value="Genomic_DNA"/>
</dbReference>
<keyword evidence="2" id="KW-1185">Reference proteome</keyword>
<dbReference type="OrthoDB" id="138537at2"/>
<sequence>MISEEGRDALKTTLIHTLYDTVALHYEGQPLFSYVYEPKFPARESPRPYFHSLKTLAGNEVCLVRPYDHQWHIGLSMTSANLAGENFWGGPTYTPDAGYVQLDNNGWMRHRAWQELSSEERVSCIEQLQWITHSEAVWIEEERHLDVNEINAEAGYWSLDFSSRLLNVSGKPLAFGSPTTEGRENAGYGGLFWRGPRSFLHGKILGAGGLEGPECMGKQAPWLAFTGWHDGSCEQSTIIFIDQPRNPRYPNKWFVRNDPYACISCAFMFDEYYTLQPDDVLDLSYRVVLANGEWSREQIDKYVGRLR</sequence>
<accession>A0A402ARX7</accession>
<evidence type="ECO:0008006" key="3">
    <source>
        <dbReference type="Google" id="ProtNLM"/>
    </source>
</evidence>
<evidence type="ECO:0000313" key="2">
    <source>
        <dbReference type="Proteomes" id="UP000287188"/>
    </source>
</evidence>
<dbReference type="RefSeq" id="WP_126553803.1">
    <property type="nucleotide sequence ID" value="NZ_BIFS01000001.1"/>
</dbReference>
<evidence type="ECO:0000313" key="1">
    <source>
        <dbReference type="EMBL" id="GCE21858.1"/>
    </source>
</evidence>
<name>A0A402ARX7_9CHLR</name>
<comment type="caution">
    <text evidence="1">The sequence shown here is derived from an EMBL/GenBank/DDBJ whole genome shotgun (WGS) entry which is preliminary data.</text>
</comment>
<gene>
    <name evidence="1" type="ORF">KDK_56580</name>
</gene>